<dbReference type="InterPro" id="IPR058163">
    <property type="entry name" value="LysR-type_TF_proteobact-type"/>
</dbReference>
<dbReference type="Gene3D" id="3.40.190.290">
    <property type="match status" value="1"/>
</dbReference>
<dbReference type="Proteomes" id="UP000292781">
    <property type="component" value="Unassembled WGS sequence"/>
</dbReference>
<keyword evidence="4" id="KW-0804">Transcription</keyword>
<reference evidence="7 8" key="1">
    <citation type="submission" date="2019-02" db="EMBL/GenBank/DDBJ databases">
        <title>Siculibacillus lacustris gen. nov., sp. nov., a new rosette-forming bacterium isolated from a freshwater crater lake (Lake St. Ana, Romania).</title>
        <authorList>
            <person name="Felfoldi T."/>
            <person name="Marton Z."/>
            <person name="Szabo A."/>
            <person name="Mentes A."/>
            <person name="Boka K."/>
            <person name="Marialigeti K."/>
            <person name="Mathe I."/>
            <person name="Koncz M."/>
            <person name="Schumann P."/>
            <person name="Toth E."/>
        </authorList>
    </citation>
    <scope>NUCLEOTIDE SEQUENCE [LARGE SCALE GENOMIC DNA]</scope>
    <source>
        <strain evidence="7 8">SA-279</strain>
    </source>
</reference>
<dbReference type="InterPro" id="IPR036390">
    <property type="entry name" value="WH_DNA-bd_sf"/>
</dbReference>
<evidence type="ECO:0000313" key="8">
    <source>
        <dbReference type="Proteomes" id="UP000292781"/>
    </source>
</evidence>
<feature type="domain" description="HTH lysR-type" evidence="6">
    <location>
        <begin position="20"/>
        <end position="77"/>
    </location>
</feature>
<dbReference type="SUPFAM" id="SSF53850">
    <property type="entry name" value="Periplasmic binding protein-like II"/>
    <property type="match status" value="1"/>
</dbReference>
<protein>
    <submittedName>
        <fullName evidence="7">LysR family transcriptional regulator</fullName>
    </submittedName>
</protein>
<gene>
    <name evidence="7" type="ORF">EYW49_22360</name>
</gene>
<dbReference type="InterPro" id="IPR005119">
    <property type="entry name" value="LysR_subst-bd"/>
</dbReference>
<feature type="region of interest" description="Disordered" evidence="5">
    <location>
        <begin position="316"/>
        <end position="340"/>
    </location>
</feature>
<organism evidence="7 8">
    <name type="scientific">Siculibacillus lacustris</name>
    <dbReference type="NCBI Taxonomy" id="1549641"/>
    <lineage>
        <taxon>Bacteria</taxon>
        <taxon>Pseudomonadati</taxon>
        <taxon>Pseudomonadota</taxon>
        <taxon>Alphaproteobacteria</taxon>
        <taxon>Hyphomicrobiales</taxon>
        <taxon>Ancalomicrobiaceae</taxon>
        <taxon>Siculibacillus</taxon>
    </lineage>
</organism>
<keyword evidence="8" id="KW-1185">Reference proteome</keyword>
<accession>A0A4Q9VDT7</accession>
<dbReference type="Pfam" id="PF03466">
    <property type="entry name" value="LysR_substrate"/>
    <property type="match status" value="1"/>
</dbReference>
<dbReference type="PROSITE" id="PS50931">
    <property type="entry name" value="HTH_LYSR"/>
    <property type="match status" value="1"/>
</dbReference>
<dbReference type="PANTHER" id="PTHR30537">
    <property type="entry name" value="HTH-TYPE TRANSCRIPTIONAL REGULATOR"/>
    <property type="match status" value="1"/>
</dbReference>
<evidence type="ECO:0000256" key="3">
    <source>
        <dbReference type="ARBA" id="ARBA00023125"/>
    </source>
</evidence>
<dbReference type="GO" id="GO:0003700">
    <property type="term" value="F:DNA-binding transcription factor activity"/>
    <property type="evidence" value="ECO:0007669"/>
    <property type="project" value="InterPro"/>
</dbReference>
<evidence type="ECO:0000256" key="4">
    <source>
        <dbReference type="ARBA" id="ARBA00023163"/>
    </source>
</evidence>
<dbReference type="InterPro" id="IPR000847">
    <property type="entry name" value="LysR_HTH_N"/>
</dbReference>
<evidence type="ECO:0000259" key="6">
    <source>
        <dbReference type="PROSITE" id="PS50931"/>
    </source>
</evidence>
<dbReference type="AlphaFoldDB" id="A0A4Q9VDT7"/>
<dbReference type="RefSeq" id="WP_131311912.1">
    <property type="nucleotide sequence ID" value="NZ_SJFN01000065.1"/>
</dbReference>
<dbReference type="EMBL" id="SJFN01000065">
    <property type="protein sequence ID" value="TBW32258.1"/>
    <property type="molecule type" value="Genomic_DNA"/>
</dbReference>
<feature type="compositionally biased region" description="Low complexity" evidence="5">
    <location>
        <begin position="326"/>
        <end position="340"/>
    </location>
</feature>
<dbReference type="Gene3D" id="1.10.10.10">
    <property type="entry name" value="Winged helix-like DNA-binding domain superfamily/Winged helix DNA-binding domain"/>
    <property type="match status" value="1"/>
</dbReference>
<comment type="similarity">
    <text evidence="1">Belongs to the LysR transcriptional regulatory family.</text>
</comment>
<proteinExistence type="inferred from homology"/>
<dbReference type="GO" id="GO:0043565">
    <property type="term" value="F:sequence-specific DNA binding"/>
    <property type="evidence" value="ECO:0007669"/>
    <property type="project" value="TreeGrafter"/>
</dbReference>
<keyword evidence="3" id="KW-0238">DNA-binding</keyword>
<evidence type="ECO:0000256" key="1">
    <source>
        <dbReference type="ARBA" id="ARBA00009437"/>
    </source>
</evidence>
<sequence>MVNGTQVDPFSEHGELKVAFNWDDVRVFLKVAELGSVRAAASETGLSINAIRRRIEHLEHEIQAILLVRGPSGVELTEEGERVYAVGVDMYRQATLLRRFPGARSIAPSGTVRIGITEGLGSFWMAPRLPEFRKRHSGIQIDLRCEMRLQDISRLEVDFAVQLDPPQDPNLMVARLGYLHIGLFASRGYVEHFGKPAAFEELSKFQFVEIAAEQIKAAALKEKVRSDPSFGFVAVKTNSSAAHAMAIVQGGGIGALPTYGTQLSSELVRIMPEFSLKRDIWLVYASDIVRIARVKAAMDWTKKIFDPIKYPWFRETPPPAQDTESDSSLTRTSDLLPARI</sequence>
<name>A0A4Q9VDT7_9HYPH</name>
<evidence type="ECO:0000256" key="2">
    <source>
        <dbReference type="ARBA" id="ARBA00023015"/>
    </source>
</evidence>
<dbReference type="SUPFAM" id="SSF46785">
    <property type="entry name" value="Winged helix' DNA-binding domain"/>
    <property type="match status" value="1"/>
</dbReference>
<dbReference type="Pfam" id="PF00126">
    <property type="entry name" value="HTH_1"/>
    <property type="match status" value="1"/>
</dbReference>
<keyword evidence="2" id="KW-0805">Transcription regulation</keyword>
<dbReference type="InterPro" id="IPR036388">
    <property type="entry name" value="WH-like_DNA-bd_sf"/>
</dbReference>
<dbReference type="OrthoDB" id="7624726at2"/>
<dbReference type="GO" id="GO:0006351">
    <property type="term" value="P:DNA-templated transcription"/>
    <property type="evidence" value="ECO:0007669"/>
    <property type="project" value="TreeGrafter"/>
</dbReference>
<comment type="caution">
    <text evidence="7">The sequence shown here is derived from an EMBL/GenBank/DDBJ whole genome shotgun (WGS) entry which is preliminary data.</text>
</comment>
<evidence type="ECO:0000256" key="5">
    <source>
        <dbReference type="SAM" id="MobiDB-lite"/>
    </source>
</evidence>
<evidence type="ECO:0000313" key="7">
    <source>
        <dbReference type="EMBL" id="TBW32258.1"/>
    </source>
</evidence>
<dbReference type="PANTHER" id="PTHR30537:SF3">
    <property type="entry name" value="TRANSCRIPTIONAL REGULATORY PROTEIN"/>
    <property type="match status" value="1"/>
</dbReference>